<dbReference type="Pfam" id="PF03795">
    <property type="entry name" value="YCII"/>
    <property type="match status" value="1"/>
</dbReference>
<name>A0A9X1LKI3_9FLAO</name>
<proteinExistence type="inferred from homology"/>
<dbReference type="Proteomes" id="UP001139414">
    <property type="component" value="Unassembled WGS sequence"/>
</dbReference>
<evidence type="ECO:0000259" key="2">
    <source>
        <dbReference type="Pfam" id="PF03795"/>
    </source>
</evidence>
<dbReference type="Gene3D" id="3.30.70.1060">
    <property type="entry name" value="Dimeric alpha+beta barrel"/>
    <property type="match status" value="1"/>
</dbReference>
<dbReference type="EMBL" id="JAJBZG010000005">
    <property type="protein sequence ID" value="MCB7481980.1"/>
    <property type="molecule type" value="Genomic_DNA"/>
</dbReference>
<comment type="similarity">
    <text evidence="1">Belongs to the YciI family.</text>
</comment>
<comment type="caution">
    <text evidence="3">The sequence shown here is derived from an EMBL/GenBank/DDBJ whole genome shotgun (WGS) entry which is preliminary data.</text>
</comment>
<sequence length="167" mass="18868">MKKLLFLMLLGLGISCVENSNKDTVVNEENETRDSLVKKSPDMDQIEADLKNMGYQTFKYKEGDTTYLMQQYYMVFLKAGPTRSQDSTEAAELQKQHMAHLTRMYEEGYTSLTGPMGDDGELRGMVLFNTATQKEADSLANLDPMVKAGRLTVEVHPWWVAKGGKLK</sequence>
<feature type="domain" description="YCII-related" evidence="2">
    <location>
        <begin position="73"/>
        <end position="158"/>
    </location>
</feature>
<organism evidence="3 4">
    <name type="scientific">Christiangramia sediminis</name>
    <dbReference type="NCBI Taxonomy" id="2881336"/>
    <lineage>
        <taxon>Bacteria</taxon>
        <taxon>Pseudomonadati</taxon>
        <taxon>Bacteroidota</taxon>
        <taxon>Flavobacteriia</taxon>
        <taxon>Flavobacteriales</taxon>
        <taxon>Flavobacteriaceae</taxon>
        <taxon>Christiangramia</taxon>
    </lineage>
</organism>
<reference evidence="3" key="1">
    <citation type="submission" date="2021-10" db="EMBL/GenBank/DDBJ databases">
        <title>Gramella sp. ASW11-100T, isolated from marine sediment.</title>
        <authorList>
            <person name="Xia C."/>
        </authorList>
    </citation>
    <scope>NUCLEOTIDE SEQUENCE</scope>
    <source>
        <strain evidence="3">ASW11-100</strain>
    </source>
</reference>
<dbReference type="InterPro" id="IPR011008">
    <property type="entry name" value="Dimeric_a/b-barrel"/>
</dbReference>
<evidence type="ECO:0000313" key="4">
    <source>
        <dbReference type="Proteomes" id="UP001139414"/>
    </source>
</evidence>
<dbReference type="AlphaFoldDB" id="A0A9X1LKI3"/>
<evidence type="ECO:0000313" key="3">
    <source>
        <dbReference type="EMBL" id="MCB7481980.1"/>
    </source>
</evidence>
<dbReference type="RefSeq" id="WP_229341342.1">
    <property type="nucleotide sequence ID" value="NZ_JAJBZG010000005.1"/>
</dbReference>
<gene>
    <name evidence="3" type="ORF">LGQ90_11970</name>
</gene>
<evidence type="ECO:0000256" key="1">
    <source>
        <dbReference type="ARBA" id="ARBA00007689"/>
    </source>
</evidence>
<accession>A0A9X1LKI3</accession>
<dbReference type="SUPFAM" id="SSF54909">
    <property type="entry name" value="Dimeric alpha+beta barrel"/>
    <property type="match status" value="1"/>
</dbReference>
<keyword evidence="4" id="KW-1185">Reference proteome</keyword>
<dbReference type="PROSITE" id="PS51257">
    <property type="entry name" value="PROKAR_LIPOPROTEIN"/>
    <property type="match status" value="1"/>
</dbReference>
<dbReference type="InterPro" id="IPR005545">
    <property type="entry name" value="YCII"/>
</dbReference>
<protein>
    <submittedName>
        <fullName evidence="3">YciI family protein</fullName>
    </submittedName>
</protein>